<sequence>MRVFPCVPAAQPSRLDRVTAAPAPFPSEHEQAAHELDLATALVLGAPQAGRSLDLLVNSNRIHPEGALVFACLLAVTGRDDPAQFWWQFAAGSGSPTAAYLLHLHHLRLGETRDAAYWRDQAERLAANPRSNVRSYRAKAPLLPEDVRHDILARCHEGLHPRLPAALEAVVNRLTVTADDDDYGEIPQPGSALVDELASPETS</sequence>
<comment type="caution">
    <text evidence="2">The sequence shown here is derived from an EMBL/GenBank/DDBJ whole genome shotgun (WGS) entry which is preliminary data.</text>
</comment>
<organism evidence="2 3">
    <name type="scientific">Streptomyces kaniharaensis</name>
    <dbReference type="NCBI Taxonomy" id="212423"/>
    <lineage>
        <taxon>Bacteria</taxon>
        <taxon>Bacillati</taxon>
        <taxon>Actinomycetota</taxon>
        <taxon>Actinomycetes</taxon>
        <taxon>Kitasatosporales</taxon>
        <taxon>Streptomycetaceae</taxon>
        <taxon>Streptomyces</taxon>
    </lineage>
</organism>
<evidence type="ECO:0000256" key="1">
    <source>
        <dbReference type="SAM" id="MobiDB-lite"/>
    </source>
</evidence>
<protein>
    <submittedName>
        <fullName evidence="2">Uncharacterized protein</fullName>
    </submittedName>
</protein>
<dbReference type="EMBL" id="WBOF01000003">
    <property type="protein sequence ID" value="MQS16945.1"/>
    <property type="molecule type" value="Genomic_DNA"/>
</dbReference>
<evidence type="ECO:0000313" key="3">
    <source>
        <dbReference type="Proteomes" id="UP000450000"/>
    </source>
</evidence>
<proteinExistence type="predicted"/>
<accession>A0A6N7L1C5</accession>
<feature type="region of interest" description="Disordered" evidence="1">
    <location>
        <begin position="181"/>
        <end position="203"/>
    </location>
</feature>
<reference evidence="2 3" key="1">
    <citation type="submission" date="2019-09" db="EMBL/GenBank/DDBJ databases">
        <title>Genome Sequences of Streptomyces kaniharaensis ATCC 21070.</title>
        <authorList>
            <person name="Zhu W."/>
            <person name="De Crecy-Lagard V."/>
            <person name="Richards N.G."/>
        </authorList>
    </citation>
    <scope>NUCLEOTIDE SEQUENCE [LARGE SCALE GENOMIC DNA]</scope>
    <source>
        <strain evidence="2 3">SF-557</strain>
    </source>
</reference>
<gene>
    <name evidence="2" type="ORF">F7Q99_33345</name>
</gene>
<evidence type="ECO:0000313" key="2">
    <source>
        <dbReference type="EMBL" id="MQS16945.1"/>
    </source>
</evidence>
<name>A0A6N7L1C5_9ACTN</name>
<keyword evidence="3" id="KW-1185">Reference proteome</keyword>
<dbReference type="Proteomes" id="UP000450000">
    <property type="component" value="Unassembled WGS sequence"/>
</dbReference>
<dbReference type="AlphaFoldDB" id="A0A6N7L1C5"/>